<evidence type="ECO:0000313" key="3">
    <source>
        <dbReference type="Proteomes" id="UP001174909"/>
    </source>
</evidence>
<keyword evidence="1" id="KW-0732">Signal</keyword>
<dbReference type="Proteomes" id="UP001174909">
    <property type="component" value="Unassembled WGS sequence"/>
</dbReference>
<keyword evidence="3" id="KW-1185">Reference proteome</keyword>
<organism evidence="2 3">
    <name type="scientific">Geodia barretti</name>
    <name type="common">Barrett's horny sponge</name>
    <dbReference type="NCBI Taxonomy" id="519541"/>
    <lineage>
        <taxon>Eukaryota</taxon>
        <taxon>Metazoa</taxon>
        <taxon>Porifera</taxon>
        <taxon>Demospongiae</taxon>
        <taxon>Heteroscleromorpha</taxon>
        <taxon>Tetractinellida</taxon>
        <taxon>Astrophorina</taxon>
        <taxon>Geodiidae</taxon>
        <taxon>Geodia</taxon>
    </lineage>
</organism>
<evidence type="ECO:0000313" key="2">
    <source>
        <dbReference type="EMBL" id="CAI8048550.1"/>
    </source>
</evidence>
<dbReference type="EMBL" id="CASHTH010003733">
    <property type="protein sequence ID" value="CAI8048550.1"/>
    <property type="molecule type" value="Genomic_DNA"/>
</dbReference>
<name>A0AA35XEK4_GEOBA</name>
<gene>
    <name evidence="2" type="ORF">GBAR_LOCUS26764</name>
</gene>
<sequence length="551" mass="59485">MSWFGNIRTFHASALNLLAGSLAKCPDLPWEKVQRLVAHCPPLPDSSSSSVVLHDRGLSGVVALGLFAVESELAHHGVKVLHYLLQLLESLPRASWVQNTLASAKREGVIVEQFCYKLGLILSQIAATNPSHSSKIVKALLDVLQWFCDQFIKSLSTTPEEVCYETVPAILGLARAMKGTAECRAKAFREICGLEGEPEGGGGEEISFTFDTGDIIKLKNMVLRVTGSQQLKHLTSTAEGLHEGAGQGAGLPYRSSLSQVLHCSLVTLLRDIVTSCTLPLDPGFYHQLVKVCELEMEGGVRELGSSASASSNERAFHVICILSAATDMLVWASRNDTEIDSTFHRLSSLLTVHTSRFNVLVSPLRATILEGISSLAVRSQTLIPAALNTYKDLLYSSLLARMYSDAVASGNMESVLTARPTSFQMLTSYRLTSVHVSRADAFACVQWTLGQVVYSTLQAACEGGREVMDGFLASLGNKLYTTDANDNFALRTAECIVMVLGHVASHMGSKFNVVATVTGMFGQRLFHPTSSLDGKLVGELARIAAHTAVLL</sequence>
<feature type="chain" id="PRO_5041400158" evidence="1">
    <location>
        <begin position="24"/>
        <end position="551"/>
    </location>
</feature>
<protein>
    <submittedName>
        <fullName evidence="2">Phosphatidylinositol 4-kinase alpha</fullName>
    </submittedName>
</protein>
<evidence type="ECO:0000256" key="1">
    <source>
        <dbReference type="SAM" id="SignalP"/>
    </source>
</evidence>
<reference evidence="2" key="1">
    <citation type="submission" date="2023-03" db="EMBL/GenBank/DDBJ databases">
        <authorList>
            <person name="Steffen K."/>
            <person name="Cardenas P."/>
        </authorList>
    </citation>
    <scope>NUCLEOTIDE SEQUENCE</scope>
</reference>
<feature type="signal peptide" evidence="1">
    <location>
        <begin position="1"/>
        <end position="23"/>
    </location>
</feature>
<accession>A0AA35XEK4</accession>
<dbReference type="AlphaFoldDB" id="A0AA35XEK4"/>
<proteinExistence type="predicted"/>
<comment type="caution">
    <text evidence="2">The sequence shown here is derived from an EMBL/GenBank/DDBJ whole genome shotgun (WGS) entry which is preliminary data.</text>
</comment>